<gene>
    <name evidence="1" type="ORF">EMO91_10485</name>
</gene>
<evidence type="ECO:0000313" key="1">
    <source>
        <dbReference type="EMBL" id="KAA8826949.1"/>
    </source>
</evidence>
<dbReference type="Proteomes" id="UP000410049">
    <property type="component" value="Unassembled WGS sequence"/>
</dbReference>
<evidence type="ECO:0000313" key="2">
    <source>
        <dbReference type="Proteomes" id="UP000410049"/>
    </source>
</evidence>
<reference evidence="1 2" key="1">
    <citation type="journal article" date="2019" name="Syst. Appl. Microbiol.">
        <title>Characterization of Bifidobacterium species in feaces of the Egyptian fruit bat: Description of B. vespertilionis sp. nov. and B. rousetti sp. nov.</title>
        <authorList>
            <person name="Modesto M."/>
            <person name="Satti M."/>
            <person name="Watanabe K."/>
            <person name="Puglisi E."/>
            <person name="Morelli L."/>
            <person name="Huang C.-H."/>
            <person name="Liou J.-S."/>
            <person name="Miyashita M."/>
            <person name="Tamura T."/>
            <person name="Saito S."/>
            <person name="Mori K."/>
            <person name="Huang L."/>
            <person name="Sciavilla P."/>
            <person name="Sandri C."/>
            <person name="Spiezio C."/>
            <person name="Vitali F."/>
            <person name="Cavalieri D."/>
            <person name="Perpetuini G."/>
            <person name="Tofalo R."/>
            <person name="Bonetti A."/>
            <person name="Arita M."/>
            <person name="Mattarelli P."/>
        </authorList>
    </citation>
    <scope>NUCLEOTIDE SEQUENCE [LARGE SCALE GENOMIC DNA]</scope>
    <source>
        <strain evidence="1 2">RST17</strain>
    </source>
</reference>
<dbReference type="AlphaFoldDB" id="A0A5M9ZHL3"/>
<dbReference type="RefSeq" id="WP_150379905.1">
    <property type="nucleotide sequence ID" value="NZ_RZUH01000009.1"/>
</dbReference>
<proteinExistence type="predicted"/>
<name>A0A5M9ZHL3_9BIFI</name>
<comment type="caution">
    <text evidence="1">The sequence shown here is derived from an EMBL/GenBank/DDBJ whole genome shotgun (WGS) entry which is preliminary data.</text>
</comment>
<accession>A0A5M9ZHL3</accession>
<dbReference type="EMBL" id="RZUH01000009">
    <property type="protein sequence ID" value="KAA8826949.1"/>
    <property type="molecule type" value="Genomic_DNA"/>
</dbReference>
<sequence length="143" mass="15673">MDESTARVGVITPDGTPWLLIDRGFGLSRPSDWGFVPWDGLSPDGSKPEAALGADLTTRGIIRLVEPATGVAVAFCRIDLEDHPRWRDAAVRRKRIGVIVTDMLSYDYAKDKDEYLRIDGAELGICRLAIRLTPDGSGIATIY</sequence>
<organism evidence="1 2">
    <name type="scientific">Bifidobacterium myosotis</name>
    <dbReference type="NCBI Taxonomy" id="1630166"/>
    <lineage>
        <taxon>Bacteria</taxon>
        <taxon>Bacillati</taxon>
        <taxon>Actinomycetota</taxon>
        <taxon>Actinomycetes</taxon>
        <taxon>Bifidobacteriales</taxon>
        <taxon>Bifidobacteriaceae</taxon>
        <taxon>Bifidobacterium</taxon>
    </lineage>
</organism>
<protein>
    <submittedName>
        <fullName evidence="1">Uncharacterized protein</fullName>
    </submittedName>
</protein>